<accession>A0A183F5K8</accession>
<dbReference type="Pfam" id="PF02485">
    <property type="entry name" value="Branch"/>
    <property type="match status" value="1"/>
</dbReference>
<proteinExistence type="predicted"/>
<evidence type="ECO:0000256" key="4">
    <source>
        <dbReference type="ARBA" id="ARBA00023136"/>
    </source>
</evidence>
<keyword evidence="8" id="KW-1185">Reference proteome</keyword>
<accession>A0A3P7UG52</accession>
<name>A0A183F5K8_HELPZ</name>
<dbReference type="EMBL" id="UZAH01001587">
    <property type="protein sequence ID" value="VDO19833.1"/>
    <property type="molecule type" value="Genomic_DNA"/>
</dbReference>
<dbReference type="GO" id="GO:0016757">
    <property type="term" value="F:glycosyltransferase activity"/>
    <property type="evidence" value="ECO:0007669"/>
    <property type="project" value="UniProtKB-KW"/>
</dbReference>
<evidence type="ECO:0000313" key="9">
    <source>
        <dbReference type="WBParaSite" id="HPBE_0000145001-mRNA-1"/>
    </source>
</evidence>
<sequence length="194" mass="21969">MATARSLTSCVAFVVAVNVCVFCLIPLTGLHESDSSESPHLLRDRKLDLSCEAIRLRALNRRNFRKLAFGVAHVRIVYQNYQFLEDEFISSYHPQNVFCYSVDAKAANDFNDDIKSLSKCFPNVVYTKGFNAIDHIHTITKLIEVSREYGLPLCLTFDLKKAFDAAAWATPSKLRWGGHVMRFADTSWTRAVTV</sequence>
<reference evidence="7 8" key="1">
    <citation type="submission" date="2018-11" db="EMBL/GenBank/DDBJ databases">
        <authorList>
            <consortium name="Pathogen Informatics"/>
        </authorList>
    </citation>
    <scope>NUCLEOTIDE SEQUENCE [LARGE SCALE GENOMIC DNA]</scope>
</reference>
<feature type="transmembrane region" description="Helical" evidence="6">
    <location>
        <begin position="7"/>
        <end position="27"/>
    </location>
</feature>
<evidence type="ECO:0000256" key="2">
    <source>
        <dbReference type="ARBA" id="ARBA00022676"/>
    </source>
</evidence>
<evidence type="ECO:0000256" key="1">
    <source>
        <dbReference type="ARBA" id="ARBA00004606"/>
    </source>
</evidence>
<evidence type="ECO:0000256" key="6">
    <source>
        <dbReference type="SAM" id="Phobius"/>
    </source>
</evidence>
<keyword evidence="3" id="KW-0808">Transferase</keyword>
<dbReference type="PANTHER" id="PTHR46671:SF7">
    <property type="entry name" value="CORE-2_I-BRANCHING ENZYME"/>
    <property type="match status" value="1"/>
</dbReference>
<dbReference type="PANTHER" id="PTHR46671">
    <property type="entry name" value="PROTEIN CBG11221"/>
    <property type="match status" value="1"/>
</dbReference>
<keyword evidence="6" id="KW-0812">Transmembrane</keyword>
<gene>
    <name evidence="7" type="ORF">HPBE_LOCUS1451</name>
</gene>
<dbReference type="AlphaFoldDB" id="A0A183F5K8"/>
<keyword evidence="2" id="KW-0328">Glycosyltransferase</keyword>
<keyword evidence="6" id="KW-1133">Transmembrane helix</keyword>
<organism evidence="8 9">
    <name type="scientific">Heligmosomoides polygyrus</name>
    <name type="common">Parasitic roundworm</name>
    <dbReference type="NCBI Taxonomy" id="6339"/>
    <lineage>
        <taxon>Eukaryota</taxon>
        <taxon>Metazoa</taxon>
        <taxon>Ecdysozoa</taxon>
        <taxon>Nematoda</taxon>
        <taxon>Chromadorea</taxon>
        <taxon>Rhabditida</taxon>
        <taxon>Rhabditina</taxon>
        <taxon>Rhabditomorpha</taxon>
        <taxon>Strongyloidea</taxon>
        <taxon>Heligmosomidae</taxon>
        <taxon>Heligmosomoides</taxon>
    </lineage>
</organism>
<reference evidence="9" key="2">
    <citation type="submission" date="2019-09" db="UniProtKB">
        <authorList>
            <consortium name="WormBaseParasite"/>
        </authorList>
    </citation>
    <scope>IDENTIFICATION</scope>
</reference>
<protein>
    <submittedName>
        <fullName evidence="9">Reverse transcriptase domain-containing protein</fullName>
    </submittedName>
</protein>
<evidence type="ECO:0000256" key="5">
    <source>
        <dbReference type="ARBA" id="ARBA00023180"/>
    </source>
</evidence>
<keyword evidence="4 6" id="KW-0472">Membrane</keyword>
<dbReference type="GO" id="GO:0016020">
    <property type="term" value="C:membrane"/>
    <property type="evidence" value="ECO:0007669"/>
    <property type="project" value="UniProtKB-SubCell"/>
</dbReference>
<dbReference type="InterPro" id="IPR003406">
    <property type="entry name" value="Glyco_trans_14"/>
</dbReference>
<evidence type="ECO:0000256" key="3">
    <source>
        <dbReference type="ARBA" id="ARBA00022679"/>
    </source>
</evidence>
<evidence type="ECO:0000313" key="8">
    <source>
        <dbReference type="Proteomes" id="UP000050761"/>
    </source>
</evidence>
<dbReference type="OrthoDB" id="2019572at2759"/>
<evidence type="ECO:0000313" key="7">
    <source>
        <dbReference type="EMBL" id="VDO19833.1"/>
    </source>
</evidence>
<comment type="subcellular location">
    <subcellularLocation>
        <location evidence="1">Membrane</location>
        <topology evidence="1">Single-pass type II membrane protein</topology>
    </subcellularLocation>
</comment>
<keyword evidence="5" id="KW-0325">Glycoprotein</keyword>
<dbReference type="Proteomes" id="UP000050761">
    <property type="component" value="Unassembled WGS sequence"/>
</dbReference>
<dbReference type="WBParaSite" id="HPBE_0000145001-mRNA-1">
    <property type="protein sequence ID" value="HPBE_0000145001-mRNA-1"/>
    <property type="gene ID" value="HPBE_0000145001"/>
</dbReference>